<comment type="caution">
    <text evidence="3">The sequence shown here is derived from an EMBL/GenBank/DDBJ whole genome shotgun (WGS) entry which is preliminary data.</text>
</comment>
<dbReference type="EMBL" id="BAAAIZ010000090">
    <property type="protein sequence ID" value="GAA1431779.1"/>
    <property type="molecule type" value="Genomic_DNA"/>
</dbReference>
<organism evidence="3 4">
    <name type="scientific">Streptomyces thermospinosisporus</name>
    <dbReference type="NCBI Taxonomy" id="161482"/>
    <lineage>
        <taxon>Bacteria</taxon>
        <taxon>Bacillati</taxon>
        <taxon>Actinomycetota</taxon>
        <taxon>Actinomycetes</taxon>
        <taxon>Kitasatosporales</taxon>
        <taxon>Streptomycetaceae</taxon>
        <taxon>Streptomyces</taxon>
    </lineage>
</organism>
<keyword evidence="4" id="KW-1185">Reference proteome</keyword>
<feature type="chain" id="PRO_5046494796" evidence="2">
    <location>
        <begin position="26"/>
        <end position="128"/>
    </location>
</feature>
<sequence length="128" mass="13616">MRTLRTLLRLLVVAAVIAAFAASVAAGVSYLILDGSALDDRQPTRPPTVAQPEPTATPTASIPAKPRPSRWPLNACLDRQLQRIDCTPGALRIVGTVHQPGPTPCADLPETTHTRHAGDTALCLTTRH</sequence>
<reference evidence="4" key="1">
    <citation type="journal article" date="2019" name="Int. J. Syst. Evol. Microbiol.">
        <title>The Global Catalogue of Microorganisms (GCM) 10K type strain sequencing project: providing services to taxonomists for standard genome sequencing and annotation.</title>
        <authorList>
            <consortium name="The Broad Institute Genomics Platform"/>
            <consortium name="The Broad Institute Genome Sequencing Center for Infectious Disease"/>
            <person name="Wu L."/>
            <person name="Ma J."/>
        </authorList>
    </citation>
    <scope>NUCLEOTIDE SEQUENCE [LARGE SCALE GENOMIC DNA]</scope>
    <source>
        <strain evidence="4">JCM 11756</strain>
    </source>
</reference>
<gene>
    <name evidence="3" type="ORF">GCM10009601_51470</name>
</gene>
<feature type="region of interest" description="Disordered" evidence="1">
    <location>
        <begin position="38"/>
        <end position="69"/>
    </location>
</feature>
<dbReference type="RefSeq" id="WP_344015530.1">
    <property type="nucleotide sequence ID" value="NZ_BAAAIZ010000090.1"/>
</dbReference>
<protein>
    <submittedName>
        <fullName evidence="3">Uncharacterized protein</fullName>
    </submittedName>
</protein>
<dbReference type="Proteomes" id="UP001500973">
    <property type="component" value="Unassembled WGS sequence"/>
</dbReference>
<keyword evidence="2" id="KW-0732">Signal</keyword>
<evidence type="ECO:0000313" key="4">
    <source>
        <dbReference type="Proteomes" id="UP001500973"/>
    </source>
</evidence>
<feature type="signal peptide" evidence="2">
    <location>
        <begin position="1"/>
        <end position="25"/>
    </location>
</feature>
<evidence type="ECO:0000256" key="2">
    <source>
        <dbReference type="SAM" id="SignalP"/>
    </source>
</evidence>
<accession>A0ABN1Z4Y3</accession>
<name>A0ABN1Z4Y3_9ACTN</name>
<evidence type="ECO:0000313" key="3">
    <source>
        <dbReference type="EMBL" id="GAA1431779.1"/>
    </source>
</evidence>
<proteinExistence type="predicted"/>
<evidence type="ECO:0000256" key="1">
    <source>
        <dbReference type="SAM" id="MobiDB-lite"/>
    </source>
</evidence>